<name>A0A8J8GIQ2_9EURY</name>
<dbReference type="EMBL" id="JABURA010000001">
    <property type="protein sequence ID" value="NUB90211.1"/>
    <property type="molecule type" value="Genomic_DNA"/>
</dbReference>
<keyword evidence="1" id="KW-0472">Membrane</keyword>
<reference evidence="2 5" key="1">
    <citation type="submission" date="2020-06" db="EMBL/GenBank/DDBJ databases">
        <title>Haloterrigena sp. nov., an extremely halophilic archaeon isolated from a saline sediment.</title>
        <authorList>
            <person name="Liu B.-B."/>
        </authorList>
    </citation>
    <scope>NUCLEOTIDE SEQUENCE</scope>
    <source>
        <strain evidence="2">SYSU A121-1</strain>
        <strain evidence="3 5">SYSU A558-1</strain>
    </source>
</reference>
<organism evidence="2 4">
    <name type="scientific">Haloterrigena gelatinilytica</name>
    <dbReference type="NCBI Taxonomy" id="2741724"/>
    <lineage>
        <taxon>Archaea</taxon>
        <taxon>Methanobacteriati</taxon>
        <taxon>Methanobacteriota</taxon>
        <taxon>Stenosarchaea group</taxon>
        <taxon>Halobacteria</taxon>
        <taxon>Halobacteriales</taxon>
        <taxon>Natrialbaceae</taxon>
        <taxon>Haloterrigena</taxon>
    </lineage>
</organism>
<evidence type="ECO:0000313" key="3">
    <source>
        <dbReference type="EMBL" id="NUC73968.1"/>
    </source>
</evidence>
<evidence type="ECO:0000313" key="5">
    <source>
        <dbReference type="Proteomes" id="UP001016761"/>
    </source>
</evidence>
<dbReference type="EMBL" id="JABUQZ010000001">
    <property type="protein sequence ID" value="NUC73968.1"/>
    <property type="molecule type" value="Genomic_DNA"/>
</dbReference>
<keyword evidence="1" id="KW-0812">Transmembrane</keyword>
<dbReference type="Proteomes" id="UP001016761">
    <property type="component" value="Unassembled WGS sequence"/>
</dbReference>
<dbReference type="RefSeq" id="WP_174681750.1">
    <property type="nucleotide sequence ID" value="NZ_JABUQZ010000001.1"/>
</dbReference>
<dbReference type="AlphaFoldDB" id="A0A8J8GIQ2"/>
<evidence type="ECO:0000313" key="2">
    <source>
        <dbReference type="EMBL" id="NUB90211.1"/>
    </source>
</evidence>
<evidence type="ECO:0000313" key="4">
    <source>
        <dbReference type="Proteomes" id="UP000728647"/>
    </source>
</evidence>
<feature type="transmembrane region" description="Helical" evidence="1">
    <location>
        <begin position="49"/>
        <end position="70"/>
    </location>
</feature>
<protein>
    <submittedName>
        <fullName evidence="2">Uncharacterized protein</fullName>
    </submittedName>
</protein>
<feature type="transmembrane region" description="Helical" evidence="1">
    <location>
        <begin position="12"/>
        <end position="37"/>
    </location>
</feature>
<proteinExistence type="predicted"/>
<sequence length="77" mass="8312">MLADIAAQFRAHPVATILELGSVVVCLFLFLGTLALFSTGLPTGRGDPWLALIGVGAVFVVFWTALVPLYERFVYAQ</sequence>
<keyword evidence="1" id="KW-1133">Transmembrane helix</keyword>
<gene>
    <name evidence="2" type="ORF">HT576_04065</name>
    <name evidence="3" type="ORF">HTZ84_16945</name>
</gene>
<evidence type="ECO:0000256" key="1">
    <source>
        <dbReference type="SAM" id="Phobius"/>
    </source>
</evidence>
<keyword evidence="5" id="KW-1185">Reference proteome</keyword>
<accession>A0A8J8GIQ2</accession>
<comment type="caution">
    <text evidence="2">The sequence shown here is derived from an EMBL/GenBank/DDBJ whole genome shotgun (WGS) entry which is preliminary data.</text>
</comment>
<dbReference type="Proteomes" id="UP000728647">
    <property type="component" value="Unassembled WGS sequence"/>
</dbReference>
<dbReference type="OrthoDB" id="200287at2157"/>